<evidence type="ECO:0000313" key="2">
    <source>
        <dbReference type="EMBL" id="SNC63857.1"/>
    </source>
</evidence>
<evidence type="ECO:0000259" key="1">
    <source>
        <dbReference type="Pfam" id="PF01402"/>
    </source>
</evidence>
<name>A0A212TCQ8_9MICO</name>
<organism evidence="2 3">
    <name type="scientific">Kytococcus aerolatus</name>
    <dbReference type="NCBI Taxonomy" id="592308"/>
    <lineage>
        <taxon>Bacteria</taxon>
        <taxon>Bacillati</taxon>
        <taxon>Actinomycetota</taxon>
        <taxon>Actinomycetes</taxon>
        <taxon>Micrococcales</taxon>
        <taxon>Kytococcaceae</taxon>
        <taxon>Kytococcus</taxon>
    </lineage>
</organism>
<dbReference type="EMBL" id="FYEZ01000001">
    <property type="protein sequence ID" value="SNC63857.1"/>
    <property type="molecule type" value="Genomic_DNA"/>
</dbReference>
<dbReference type="InterPro" id="IPR013321">
    <property type="entry name" value="Arc_rbn_hlx_hlx"/>
</dbReference>
<evidence type="ECO:0000313" key="3">
    <source>
        <dbReference type="Proteomes" id="UP000198122"/>
    </source>
</evidence>
<dbReference type="InterPro" id="IPR002145">
    <property type="entry name" value="CopG"/>
</dbReference>
<feature type="domain" description="Ribbon-helix-helix protein CopG" evidence="1">
    <location>
        <begin position="4"/>
        <end position="42"/>
    </location>
</feature>
<dbReference type="AlphaFoldDB" id="A0A212TCQ8"/>
<dbReference type="Proteomes" id="UP000198122">
    <property type="component" value="Unassembled WGS sequence"/>
</dbReference>
<dbReference type="RefSeq" id="WP_088817907.1">
    <property type="nucleotide sequence ID" value="NZ_FYEZ01000001.1"/>
</dbReference>
<dbReference type="GO" id="GO:0006355">
    <property type="term" value="P:regulation of DNA-templated transcription"/>
    <property type="evidence" value="ECO:0007669"/>
    <property type="project" value="InterPro"/>
</dbReference>
<keyword evidence="3" id="KW-1185">Reference proteome</keyword>
<dbReference type="CDD" id="cd22233">
    <property type="entry name" value="RHH_CopAso-like"/>
    <property type="match status" value="1"/>
</dbReference>
<dbReference type="OrthoDB" id="9812023at2"/>
<accession>A0A212TCQ8</accession>
<gene>
    <name evidence="2" type="ORF">SAMN05445756_0993</name>
</gene>
<dbReference type="Gene3D" id="1.10.1220.10">
    <property type="entry name" value="Met repressor-like"/>
    <property type="match status" value="1"/>
</dbReference>
<sequence length="84" mass="9544">MTVATSVKLSDETGRKLEQLAAATGRSKSYYLREAVETHIDRLLYEYGIVQRVEDVRAGREATYGLDEVEATTTRRLRVCMSEE</sequence>
<proteinExistence type="predicted"/>
<dbReference type="InterPro" id="IPR010985">
    <property type="entry name" value="Ribbon_hlx_hlx"/>
</dbReference>
<protein>
    <submittedName>
        <fullName evidence="2">RHH-type transcriptional regulator, rel operon repressor / antitoxin RelB</fullName>
    </submittedName>
</protein>
<dbReference type="Pfam" id="PF01402">
    <property type="entry name" value="RHH_1"/>
    <property type="match status" value="1"/>
</dbReference>
<reference evidence="2 3" key="1">
    <citation type="submission" date="2017-06" db="EMBL/GenBank/DDBJ databases">
        <authorList>
            <person name="Kim H.J."/>
            <person name="Triplett B.A."/>
        </authorList>
    </citation>
    <scope>NUCLEOTIDE SEQUENCE [LARGE SCALE GENOMIC DNA]</scope>
    <source>
        <strain evidence="2 3">DSM 22179</strain>
    </source>
</reference>
<dbReference type="SUPFAM" id="SSF47598">
    <property type="entry name" value="Ribbon-helix-helix"/>
    <property type="match status" value="1"/>
</dbReference>